<protein>
    <submittedName>
        <fullName evidence="4">TetR family transcriptional regulator</fullName>
    </submittedName>
</protein>
<dbReference type="GO" id="GO:0006355">
    <property type="term" value="P:regulation of DNA-templated transcription"/>
    <property type="evidence" value="ECO:0007669"/>
    <property type="project" value="UniProtKB-ARBA"/>
</dbReference>
<evidence type="ECO:0000259" key="3">
    <source>
        <dbReference type="PROSITE" id="PS50977"/>
    </source>
</evidence>
<dbReference type="InterPro" id="IPR050109">
    <property type="entry name" value="HTH-type_TetR-like_transc_reg"/>
</dbReference>
<organism evidence="4 5">
    <name type="scientific">Fictibacillus aquaticus</name>
    <dbReference type="NCBI Taxonomy" id="2021314"/>
    <lineage>
        <taxon>Bacteria</taxon>
        <taxon>Bacillati</taxon>
        <taxon>Bacillota</taxon>
        <taxon>Bacilli</taxon>
        <taxon>Bacillales</taxon>
        <taxon>Fictibacillaceae</taxon>
        <taxon>Fictibacillus</taxon>
    </lineage>
</organism>
<dbReference type="PROSITE" id="PS50977">
    <property type="entry name" value="HTH_TETR_2"/>
    <property type="match status" value="1"/>
</dbReference>
<dbReference type="PANTHER" id="PTHR30328">
    <property type="entry name" value="TRANSCRIPTIONAL REPRESSOR"/>
    <property type="match status" value="1"/>
</dbReference>
<evidence type="ECO:0000256" key="2">
    <source>
        <dbReference type="PROSITE-ProRule" id="PRU00335"/>
    </source>
</evidence>
<dbReference type="AlphaFoldDB" id="A0A235F5S8"/>
<dbReference type="RefSeq" id="WP_094253671.1">
    <property type="nucleotide sequence ID" value="NZ_JBHLXL010000002.1"/>
</dbReference>
<sequence>MFSKFLSLDEAKQKRILNAAIKMYVQKGYDLASTNEIVKEAGISKGLLFHYFQNKKMLYLFVFDHCMELVMNDFYKKVDMQIPDFFERLREITRVKMELLNMYPNIFRFFEKAYLEDASDVRAEFQEKLKKFSESSSDQLFANLDISKFKDGLDIQKAIKSVIWTFEGFSAEVLAKAKAMQLDKPDYNEAFREADDYIEMFRGSFYK</sequence>
<dbReference type="Gene3D" id="1.10.357.10">
    <property type="entry name" value="Tetracycline Repressor, domain 2"/>
    <property type="match status" value="1"/>
</dbReference>
<dbReference type="PANTHER" id="PTHR30328:SF54">
    <property type="entry name" value="HTH-TYPE TRANSCRIPTIONAL REPRESSOR SCO4008"/>
    <property type="match status" value="1"/>
</dbReference>
<dbReference type="PROSITE" id="PS01081">
    <property type="entry name" value="HTH_TETR_1"/>
    <property type="match status" value="1"/>
</dbReference>
<dbReference type="InterPro" id="IPR001647">
    <property type="entry name" value="HTH_TetR"/>
</dbReference>
<dbReference type="SUPFAM" id="SSF46689">
    <property type="entry name" value="Homeodomain-like"/>
    <property type="match status" value="1"/>
</dbReference>
<dbReference type="Pfam" id="PF00440">
    <property type="entry name" value="TetR_N"/>
    <property type="match status" value="1"/>
</dbReference>
<dbReference type="GO" id="GO:0003677">
    <property type="term" value="F:DNA binding"/>
    <property type="evidence" value="ECO:0007669"/>
    <property type="project" value="UniProtKB-UniRule"/>
</dbReference>
<name>A0A235F5S8_9BACL</name>
<evidence type="ECO:0000256" key="1">
    <source>
        <dbReference type="ARBA" id="ARBA00023125"/>
    </source>
</evidence>
<keyword evidence="5" id="KW-1185">Reference proteome</keyword>
<feature type="domain" description="HTH tetR-type" evidence="3">
    <location>
        <begin position="10"/>
        <end position="70"/>
    </location>
</feature>
<dbReference type="Gene3D" id="1.10.10.60">
    <property type="entry name" value="Homeodomain-like"/>
    <property type="match status" value="1"/>
</dbReference>
<evidence type="ECO:0000313" key="5">
    <source>
        <dbReference type="Proteomes" id="UP000215059"/>
    </source>
</evidence>
<proteinExistence type="predicted"/>
<accession>A0A235F5S8</accession>
<dbReference type="InterPro" id="IPR009057">
    <property type="entry name" value="Homeodomain-like_sf"/>
</dbReference>
<dbReference type="EMBL" id="NOII01000011">
    <property type="protein sequence ID" value="OYD56656.1"/>
    <property type="molecule type" value="Genomic_DNA"/>
</dbReference>
<dbReference type="PRINTS" id="PR00455">
    <property type="entry name" value="HTHTETR"/>
</dbReference>
<evidence type="ECO:0000313" key="4">
    <source>
        <dbReference type="EMBL" id="OYD56656.1"/>
    </source>
</evidence>
<keyword evidence="1 2" id="KW-0238">DNA-binding</keyword>
<dbReference type="OrthoDB" id="9780939at2"/>
<reference evidence="4 5" key="1">
    <citation type="submission" date="2017-07" db="EMBL/GenBank/DDBJ databases">
        <title>Fictibacillus sp. nov. GDSW-R2A3 Genome sequencing and assembly.</title>
        <authorList>
            <person name="Mayilraj S."/>
        </authorList>
    </citation>
    <scope>NUCLEOTIDE SEQUENCE [LARGE SCALE GENOMIC DNA]</scope>
    <source>
        <strain evidence="4 5">GDSW-R2A3</strain>
    </source>
</reference>
<dbReference type="Proteomes" id="UP000215059">
    <property type="component" value="Unassembled WGS sequence"/>
</dbReference>
<dbReference type="InterPro" id="IPR023772">
    <property type="entry name" value="DNA-bd_HTH_TetR-type_CS"/>
</dbReference>
<comment type="caution">
    <text evidence="4">The sequence shown here is derived from an EMBL/GenBank/DDBJ whole genome shotgun (WGS) entry which is preliminary data.</text>
</comment>
<dbReference type="SUPFAM" id="SSF48498">
    <property type="entry name" value="Tetracyclin repressor-like, C-terminal domain"/>
    <property type="match status" value="1"/>
</dbReference>
<dbReference type="InterPro" id="IPR036271">
    <property type="entry name" value="Tet_transcr_reg_TetR-rel_C_sf"/>
</dbReference>
<gene>
    <name evidence="4" type="ORF">CGZ90_16740</name>
</gene>
<feature type="DNA-binding region" description="H-T-H motif" evidence="2">
    <location>
        <begin position="33"/>
        <end position="52"/>
    </location>
</feature>